<evidence type="ECO:0000256" key="1">
    <source>
        <dbReference type="SAM" id="MobiDB-lite"/>
    </source>
</evidence>
<dbReference type="EMBL" id="FNYY01000002">
    <property type="protein sequence ID" value="SEI93048.1"/>
    <property type="molecule type" value="Genomic_DNA"/>
</dbReference>
<dbReference type="AlphaFoldDB" id="A0A975W7W2"/>
<evidence type="ECO:0008006" key="4">
    <source>
        <dbReference type="Google" id="ProtNLM"/>
    </source>
</evidence>
<feature type="region of interest" description="Disordered" evidence="1">
    <location>
        <begin position="123"/>
        <end position="149"/>
    </location>
</feature>
<keyword evidence="3" id="KW-1185">Reference proteome</keyword>
<feature type="compositionally biased region" description="Basic and acidic residues" evidence="1">
    <location>
        <begin position="140"/>
        <end position="149"/>
    </location>
</feature>
<dbReference type="RefSeq" id="WP_074835301.1">
    <property type="nucleotide sequence ID" value="NZ_FNYY01000002.1"/>
</dbReference>
<evidence type="ECO:0000313" key="3">
    <source>
        <dbReference type="Proteomes" id="UP000182932"/>
    </source>
</evidence>
<gene>
    <name evidence="2" type="ORF">SAMN04487940_102401</name>
</gene>
<organism evidence="2 3">
    <name type="scientific">Marinovum algicola</name>
    <dbReference type="NCBI Taxonomy" id="42444"/>
    <lineage>
        <taxon>Bacteria</taxon>
        <taxon>Pseudomonadati</taxon>
        <taxon>Pseudomonadota</taxon>
        <taxon>Alphaproteobacteria</taxon>
        <taxon>Rhodobacterales</taxon>
        <taxon>Roseobacteraceae</taxon>
        <taxon>Marinovum</taxon>
    </lineage>
</organism>
<dbReference type="Proteomes" id="UP000182932">
    <property type="component" value="Unassembled WGS sequence"/>
</dbReference>
<evidence type="ECO:0000313" key="2">
    <source>
        <dbReference type="EMBL" id="SEI93048.1"/>
    </source>
</evidence>
<dbReference type="GeneID" id="80817257"/>
<reference evidence="2 3" key="1">
    <citation type="submission" date="2016-10" db="EMBL/GenBank/DDBJ databases">
        <authorList>
            <person name="Varghese N."/>
            <person name="Submissions S."/>
        </authorList>
    </citation>
    <scope>NUCLEOTIDE SEQUENCE [LARGE SCALE GENOMIC DNA]</scope>
    <source>
        <strain evidence="2 3">FF3</strain>
    </source>
</reference>
<comment type="caution">
    <text evidence="2">The sequence shown here is derived from an EMBL/GenBank/DDBJ whole genome shotgun (WGS) entry which is preliminary data.</text>
</comment>
<proteinExistence type="predicted"/>
<protein>
    <recommendedName>
        <fullName evidence="4">DUF4177 domain-containing protein</fullName>
    </recommendedName>
</protein>
<sequence>MTRYDYKVVPAPAQGRKARGVKGAEGRFAFALESVLNDLAEDGWEYVRAETLPSEERQGLSGKTTVFRNLLVFRRAREDEVAAFEPRLLDPPKEIPVLDAARAVQETPPAQDARFEEGDVAAAVEAGRDDATETDGEAPDDGREQPPKA</sequence>
<name>A0A975W7W2_9RHOB</name>
<accession>A0A975W7W2</accession>